<dbReference type="Proteomes" id="UP000262939">
    <property type="component" value="Unassembled WGS sequence"/>
</dbReference>
<accession>A0A372L652</accession>
<name>A0A372L652_9BACI</name>
<sequence length="110" mass="12630">MSHHEIRAALTGLDPNYARRLSDALNVYVANLHVVSAKIRNFHWNVVGVDFFDFHEVLQKIYEHVALETDLYAERIKMLGFYPLASMQEFIRYATLDEAPSAPYNTSTIA</sequence>
<dbReference type="Gene3D" id="1.20.1260.10">
    <property type="match status" value="1"/>
</dbReference>
<protein>
    <recommendedName>
        <fullName evidence="2">Ferritin/DPS domain-containing protein</fullName>
    </recommendedName>
</protein>
<dbReference type="InterPro" id="IPR009078">
    <property type="entry name" value="Ferritin-like_SF"/>
</dbReference>
<evidence type="ECO:0000259" key="2">
    <source>
        <dbReference type="Pfam" id="PF00210"/>
    </source>
</evidence>
<dbReference type="OrthoDB" id="9797023at2"/>
<dbReference type="PANTHER" id="PTHR42932">
    <property type="entry name" value="GENERAL STRESS PROTEIN 20U"/>
    <property type="match status" value="1"/>
</dbReference>
<comment type="similarity">
    <text evidence="1">Belongs to the Dps family.</text>
</comment>
<comment type="caution">
    <text evidence="3">The sequence shown here is derived from an EMBL/GenBank/DDBJ whole genome shotgun (WGS) entry which is preliminary data.</text>
</comment>
<dbReference type="InterPro" id="IPR012347">
    <property type="entry name" value="Ferritin-like"/>
</dbReference>
<dbReference type="Pfam" id="PF00210">
    <property type="entry name" value="Ferritin"/>
    <property type="match status" value="1"/>
</dbReference>
<feature type="domain" description="Ferritin/DPS" evidence="2">
    <location>
        <begin position="23"/>
        <end position="97"/>
    </location>
</feature>
<dbReference type="GO" id="GO:0008199">
    <property type="term" value="F:ferric iron binding"/>
    <property type="evidence" value="ECO:0007669"/>
    <property type="project" value="InterPro"/>
</dbReference>
<organism evidence="3 4">
    <name type="scientific">Peribacillus glennii</name>
    <dbReference type="NCBI Taxonomy" id="2303991"/>
    <lineage>
        <taxon>Bacteria</taxon>
        <taxon>Bacillati</taxon>
        <taxon>Bacillota</taxon>
        <taxon>Bacilli</taxon>
        <taxon>Bacillales</taxon>
        <taxon>Bacillaceae</taxon>
        <taxon>Peribacillus</taxon>
    </lineage>
</organism>
<dbReference type="EMBL" id="QVTD01000026">
    <property type="protein sequence ID" value="RFU60459.1"/>
    <property type="molecule type" value="Genomic_DNA"/>
</dbReference>
<proteinExistence type="inferred from homology"/>
<dbReference type="AlphaFoldDB" id="A0A372L652"/>
<reference evidence="3 4" key="1">
    <citation type="submission" date="2018-08" db="EMBL/GenBank/DDBJ databases">
        <title>Bacillus chawlae sp. nov., Bacillus glennii sp. nov., and Bacillus saganii sp. nov. Isolated from the Vehicle Assembly Building at Kennedy Space Center where the Viking Spacecraft were Assembled.</title>
        <authorList>
            <person name="Seuylemezian A."/>
            <person name="Vaishampayan P."/>
        </authorList>
    </citation>
    <scope>NUCLEOTIDE SEQUENCE [LARGE SCALE GENOMIC DNA]</scope>
    <source>
        <strain evidence="3 4">V44-8</strain>
    </source>
</reference>
<dbReference type="RefSeq" id="WP_117324579.1">
    <property type="nucleotide sequence ID" value="NZ_QVTD01000026.1"/>
</dbReference>
<evidence type="ECO:0000313" key="3">
    <source>
        <dbReference type="EMBL" id="RFU60459.1"/>
    </source>
</evidence>
<evidence type="ECO:0000313" key="4">
    <source>
        <dbReference type="Proteomes" id="UP000262939"/>
    </source>
</evidence>
<evidence type="ECO:0000256" key="1">
    <source>
        <dbReference type="ARBA" id="ARBA00009497"/>
    </source>
</evidence>
<gene>
    <name evidence="3" type="ORF">D0466_21685</name>
</gene>
<dbReference type="InterPro" id="IPR002177">
    <property type="entry name" value="DPS_DNA-bd"/>
</dbReference>
<keyword evidence="4" id="KW-1185">Reference proteome</keyword>
<dbReference type="SUPFAM" id="SSF47240">
    <property type="entry name" value="Ferritin-like"/>
    <property type="match status" value="1"/>
</dbReference>
<dbReference type="InterPro" id="IPR008331">
    <property type="entry name" value="Ferritin_DPS_dom"/>
</dbReference>
<dbReference type="PANTHER" id="PTHR42932:SF1">
    <property type="entry name" value="GENERAL STRESS PROTEIN 20U"/>
    <property type="match status" value="1"/>
</dbReference>